<sequence length="222" mass="24168">MMLQAYTVALLLAVHLAPTVSYINPDTSSGGDKICIYAQHEKADAVSNYDLTADSNLSNTCIHGLHEQTNVEFVHGDFLYVDYLVGDNLNVGETFSGMLNQEAATNNLKRLEGPGSYFSDLLHLGNKGVDGYKKIKDVTFGFQSDIKAVIVSNSGVSINGKVKLLEDSDDVFGYDTIAYDRKISRRSESGDSFMLLSSRQLLVHSMSVGAGGWVDEVRVITA</sequence>
<feature type="chain" id="PRO_5031555288" evidence="1">
    <location>
        <begin position="22"/>
        <end position="222"/>
    </location>
</feature>
<dbReference type="EMBL" id="HBKQ01023961">
    <property type="protein sequence ID" value="CAE2242009.1"/>
    <property type="molecule type" value="Transcribed_RNA"/>
</dbReference>
<feature type="signal peptide" evidence="1">
    <location>
        <begin position="1"/>
        <end position="21"/>
    </location>
</feature>
<evidence type="ECO:0000313" key="2">
    <source>
        <dbReference type="EMBL" id="CAE2242009.1"/>
    </source>
</evidence>
<reference evidence="2" key="1">
    <citation type="submission" date="2021-01" db="EMBL/GenBank/DDBJ databases">
        <authorList>
            <person name="Corre E."/>
            <person name="Pelletier E."/>
            <person name="Niang G."/>
            <person name="Scheremetjew M."/>
            <person name="Finn R."/>
            <person name="Kale V."/>
            <person name="Holt S."/>
            <person name="Cochrane G."/>
            <person name="Meng A."/>
            <person name="Brown T."/>
            <person name="Cohen L."/>
        </authorList>
    </citation>
    <scope>NUCLEOTIDE SEQUENCE</scope>
    <source>
        <strain evidence="2">Isolate 1302-5</strain>
    </source>
</reference>
<organism evidence="2">
    <name type="scientific">Odontella aurita</name>
    <dbReference type="NCBI Taxonomy" id="265563"/>
    <lineage>
        <taxon>Eukaryota</taxon>
        <taxon>Sar</taxon>
        <taxon>Stramenopiles</taxon>
        <taxon>Ochrophyta</taxon>
        <taxon>Bacillariophyta</taxon>
        <taxon>Mediophyceae</taxon>
        <taxon>Biddulphiophycidae</taxon>
        <taxon>Eupodiscales</taxon>
        <taxon>Odontellaceae</taxon>
        <taxon>Odontella</taxon>
    </lineage>
</organism>
<name>A0A7S4IX06_9STRA</name>
<gene>
    <name evidence="2" type="ORF">OAUR00152_LOCUS16311</name>
</gene>
<proteinExistence type="predicted"/>
<evidence type="ECO:0000256" key="1">
    <source>
        <dbReference type="SAM" id="SignalP"/>
    </source>
</evidence>
<accession>A0A7S4IX06</accession>
<protein>
    <submittedName>
        <fullName evidence="2">Uncharacterized protein</fullName>
    </submittedName>
</protein>
<dbReference type="AlphaFoldDB" id="A0A7S4IX06"/>
<keyword evidence="1" id="KW-0732">Signal</keyword>